<evidence type="ECO:0000313" key="3">
    <source>
        <dbReference type="Proteomes" id="UP000287188"/>
    </source>
</evidence>
<protein>
    <recommendedName>
        <fullName evidence="4">DUF4064 domain-containing protein</fullName>
    </recommendedName>
</protein>
<keyword evidence="1" id="KW-1133">Transmembrane helix</keyword>
<accession>A0A402AWS6</accession>
<evidence type="ECO:0000313" key="2">
    <source>
        <dbReference type="EMBL" id="GCE23504.1"/>
    </source>
</evidence>
<name>A0A402AWS6_9CHLR</name>
<evidence type="ECO:0000256" key="1">
    <source>
        <dbReference type="SAM" id="Phobius"/>
    </source>
</evidence>
<dbReference type="Proteomes" id="UP000287188">
    <property type="component" value="Unassembled WGS sequence"/>
</dbReference>
<dbReference type="AlphaFoldDB" id="A0A402AWS6"/>
<keyword evidence="1" id="KW-0812">Transmembrane</keyword>
<reference evidence="3" key="1">
    <citation type="submission" date="2018-12" db="EMBL/GenBank/DDBJ databases">
        <title>Tengunoibacter tsumagoiensis gen. nov., sp. nov., Dictyobacter kobayashii sp. nov., D. alpinus sp. nov., and D. joshuensis sp. nov. and description of Dictyobacteraceae fam. nov. within the order Ktedonobacterales isolated from Tengu-no-mugimeshi.</title>
        <authorList>
            <person name="Wang C.M."/>
            <person name="Zheng Y."/>
            <person name="Sakai Y."/>
            <person name="Toyoda A."/>
            <person name="Minakuchi Y."/>
            <person name="Abe K."/>
            <person name="Yokota A."/>
            <person name="Yabe S."/>
        </authorList>
    </citation>
    <scope>NUCLEOTIDE SEQUENCE [LARGE SCALE GENOMIC DNA]</scope>
    <source>
        <strain evidence="3">Uno11</strain>
    </source>
</reference>
<feature type="transmembrane region" description="Helical" evidence="1">
    <location>
        <begin position="72"/>
        <end position="92"/>
    </location>
</feature>
<sequence length="98" mass="10991">MSKKKRRAQYSQRMLSQRMASQGTTFLSWGIFALVGSAFLFIIGVLFIYFAYKPAHPQVQLSLPLMLTLLSGPLIIEALLVIVGIIAIIIGLRKKRQI</sequence>
<dbReference type="EMBL" id="BIFS01000002">
    <property type="protein sequence ID" value="GCE23504.1"/>
    <property type="molecule type" value="Genomic_DNA"/>
</dbReference>
<keyword evidence="3" id="KW-1185">Reference proteome</keyword>
<dbReference type="RefSeq" id="WP_126556931.1">
    <property type="nucleotide sequence ID" value="NZ_BIFS01000002.1"/>
</dbReference>
<proteinExistence type="predicted"/>
<comment type="caution">
    <text evidence="2">The sequence shown here is derived from an EMBL/GenBank/DDBJ whole genome shotgun (WGS) entry which is preliminary data.</text>
</comment>
<feature type="transmembrane region" description="Helical" evidence="1">
    <location>
        <begin position="26"/>
        <end position="52"/>
    </location>
</feature>
<organism evidence="2 3">
    <name type="scientific">Dictyobacter kobayashii</name>
    <dbReference type="NCBI Taxonomy" id="2014872"/>
    <lineage>
        <taxon>Bacteria</taxon>
        <taxon>Bacillati</taxon>
        <taxon>Chloroflexota</taxon>
        <taxon>Ktedonobacteria</taxon>
        <taxon>Ktedonobacterales</taxon>
        <taxon>Dictyobacteraceae</taxon>
        <taxon>Dictyobacter</taxon>
    </lineage>
</organism>
<evidence type="ECO:0008006" key="4">
    <source>
        <dbReference type="Google" id="ProtNLM"/>
    </source>
</evidence>
<keyword evidence="1" id="KW-0472">Membrane</keyword>
<gene>
    <name evidence="2" type="ORF">KDK_73040</name>
</gene>